<keyword evidence="3" id="KW-1185">Reference proteome</keyword>
<name>A0A9Q3IF12_9BASI</name>
<proteinExistence type="predicted"/>
<feature type="compositionally biased region" description="Acidic residues" evidence="1">
    <location>
        <begin position="10"/>
        <end position="22"/>
    </location>
</feature>
<evidence type="ECO:0000256" key="1">
    <source>
        <dbReference type="SAM" id="MobiDB-lite"/>
    </source>
</evidence>
<feature type="region of interest" description="Disordered" evidence="1">
    <location>
        <begin position="1"/>
        <end position="26"/>
    </location>
</feature>
<dbReference type="AlphaFoldDB" id="A0A9Q3IF12"/>
<comment type="caution">
    <text evidence="2">The sequence shown here is derived from an EMBL/GenBank/DDBJ whole genome shotgun (WGS) entry which is preliminary data.</text>
</comment>
<organism evidence="2 3">
    <name type="scientific">Austropuccinia psidii MF-1</name>
    <dbReference type="NCBI Taxonomy" id="1389203"/>
    <lineage>
        <taxon>Eukaryota</taxon>
        <taxon>Fungi</taxon>
        <taxon>Dikarya</taxon>
        <taxon>Basidiomycota</taxon>
        <taxon>Pucciniomycotina</taxon>
        <taxon>Pucciniomycetes</taxon>
        <taxon>Pucciniales</taxon>
        <taxon>Sphaerophragmiaceae</taxon>
        <taxon>Austropuccinia</taxon>
    </lineage>
</organism>
<protein>
    <submittedName>
        <fullName evidence="2">Uncharacterized protein</fullName>
    </submittedName>
</protein>
<accession>A0A9Q3IF12</accession>
<gene>
    <name evidence="2" type="ORF">O181_080521</name>
</gene>
<dbReference type="Proteomes" id="UP000765509">
    <property type="component" value="Unassembled WGS sequence"/>
</dbReference>
<dbReference type="EMBL" id="AVOT02045456">
    <property type="protein sequence ID" value="MBW0540806.1"/>
    <property type="molecule type" value="Genomic_DNA"/>
</dbReference>
<reference evidence="2" key="1">
    <citation type="submission" date="2021-03" db="EMBL/GenBank/DDBJ databases">
        <title>Draft genome sequence of rust myrtle Austropuccinia psidii MF-1, a brazilian biotype.</title>
        <authorList>
            <person name="Quecine M.C."/>
            <person name="Pachon D.M.R."/>
            <person name="Bonatelli M.L."/>
            <person name="Correr F.H."/>
            <person name="Franceschini L.M."/>
            <person name="Leite T.F."/>
            <person name="Margarido G.R.A."/>
            <person name="Almeida C.A."/>
            <person name="Ferrarezi J.A."/>
            <person name="Labate C.A."/>
        </authorList>
    </citation>
    <scope>NUCLEOTIDE SEQUENCE</scope>
    <source>
        <strain evidence="2">MF-1</strain>
    </source>
</reference>
<sequence>METEDHNDKEDESDYEKDTEESETSKIDEINMINAKINNIDLIYEVLYLNSNLPQVGTSDTSLTNIQDAKLNRTKPAKGMGYTAGK</sequence>
<evidence type="ECO:0000313" key="2">
    <source>
        <dbReference type="EMBL" id="MBW0540806.1"/>
    </source>
</evidence>
<evidence type="ECO:0000313" key="3">
    <source>
        <dbReference type="Proteomes" id="UP000765509"/>
    </source>
</evidence>